<feature type="transmembrane region" description="Helical" evidence="6">
    <location>
        <begin position="105"/>
        <end position="128"/>
    </location>
</feature>
<feature type="transmembrane region" description="Helical" evidence="6">
    <location>
        <begin position="12"/>
        <end position="40"/>
    </location>
</feature>
<feature type="transmembrane region" description="Helical" evidence="6">
    <location>
        <begin position="148"/>
        <end position="170"/>
    </location>
</feature>
<feature type="transmembrane region" description="Helical" evidence="6">
    <location>
        <begin position="46"/>
        <end position="71"/>
    </location>
</feature>
<comment type="caution">
    <text evidence="8">The sequence shown here is derived from an EMBL/GenBank/DDBJ whole genome shotgun (WGS) entry which is preliminary data.</text>
</comment>
<evidence type="ECO:0000313" key="8">
    <source>
        <dbReference type="EMBL" id="RLP84245.1"/>
    </source>
</evidence>
<keyword evidence="3 6" id="KW-0812">Transmembrane</keyword>
<evidence type="ECO:0000256" key="3">
    <source>
        <dbReference type="ARBA" id="ARBA00022692"/>
    </source>
</evidence>
<feature type="transmembrane region" description="Helical" evidence="6">
    <location>
        <begin position="191"/>
        <end position="210"/>
    </location>
</feature>
<protein>
    <submittedName>
        <fullName evidence="8">FtsX-like permease family protein</fullName>
    </submittedName>
</protein>
<accession>A0A3L7AWE1</accession>
<evidence type="ECO:0000256" key="5">
    <source>
        <dbReference type="ARBA" id="ARBA00023136"/>
    </source>
</evidence>
<organism evidence="8 9">
    <name type="scientific">Mycetocola lacteus</name>
    <dbReference type="NCBI Taxonomy" id="76637"/>
    <lineage>
        <taxon>Bacteria</taxon>
        <taxon>Bacillati</taxon>
        <taxon>Actinomycetota</taxon>
        <taxon>Actinomycetes</taxon>
        <taxon>Micrococcales</taxon>
        <taxon>Microbacteriaceae</taxon>
        <taxon>Mycetocola</taxon>
    </lineage>
</organism>
<feature type="transmembrane region" description="Helical" evidence="6">
    <location>
        <begin position="396"/>
        <end position="420"/>
    </location>
</feature>
<gene>
    <name evidence="8" type="ORF">D9V34_04315</name>
</gene>
<dbReference type="AlphaFoldDB" id="A0A3L7AWE1"/>
<keyword evidence="2" id="KW-1003">Cell membrane</keyword>
<dbReference type="GO" id="GO:0005886">
    <property type="term" value="C:plasma membrane"/>
    <property type="evidence" value="ECO:0007669"/>
    <property type="project" value="UniProtKB-SubCell"/>
</dbReference>
<evidence type="ECO:0000256" key="2">
    <source>
        <dbReference type="ARBA" id="ARBA00022475"/>
    </source>
</evidence>
<dbReference type="InterPro" id="IPR003838">
    <property type="entry name" value="ABC3_permease_C"/>
</dbReference>
<feature type="transmembrane region" description="Helical" evidence="6">
    <location>
        <begin position="273"/>
        <end position="293"/>
    </location>
</feature>
<dbReference type="Proteomes" id="UP000269438">
    <property type="component" value="Unassembled WGS sequence"/>
</dbReference>
<dbReference type="OrthoDB" id="5118998at2"/>
<keyword evidence="9" id="KW-1185">Reference proteome</keyword>
<reference evidence="8 9" key="1">
    <citation type="submission" date="2018-10" db="EMBL/GenBank/DDBJ databases">
        <authorList>
            <person name="Li J."/>
        </authorList>
    </citation>
    <scope>NUCLEOTIDE SEQUENCE [LARGE SCALE GENOMIC DNA]</scope>
    <source>
        <strain evidence="8 9">JCM 11654</strain>
    </source>
</reference>
<keyword evidence="4 6" id="KW-1133">Transmembrane helix</keyword>
<comment type="subcellular location">
    <subcellularLocation>
        <location evidence="1">Cell membrane</location>
        <topology evidence="1">Multi-pass membrane protein</topology>
    </subcellularLocation>
</comment>
<evidence type="ECO:0000256" key="1">
    <source>
        <dbReference type="ARBA" id="ARBA00004651"/>
    </source>
</evidence>
<feature type="transmembrane region" description="Helical" evidence="6">
    <location>
        <begin position="313"/>
        <end position="334"/>
    </location>
</feature>
<feature type="transmembrane region" description="Helical" evidence="6">
    <location>
        <begin position="216"/>
        <end position="239"/>
    </location>
</feature>
<dbReference type="Pfam" id="PF02687">
    <property type="entry name" value="FtsX"/>
    <property type="match status" value="1"/>
</dbReference>
<feature type="transmembrane region" description="Helical" evidence="6">
    <location>
        <begin position="368"/>
        <end position="390"/>
    </location>
</feature>
<keyword evidence="5 6" id="KW-0472">Membrane</keyword>
<sequence length="437" mass="45010">MLARPGTQSPAALVLPAVAFGVTSALLVIVAGGTAMFWRITGDEAIVYRVLSALALSLLIVPLLGLGAAAARLSARRRDDRLASLRLIGATGADVTRVTVLESTVIALLGALGGVLVALATSPLVGLISFRGHPIGAEELWIGPGPMALIVFGVTLLAAISSVIGLRRVVISPLGVRTRQRKPQPHWIRPLIALAALIAISMVLQSLGALNVEVGIALAIGGAVAVGLAVLGLVGPWLLSVWAKLQLRRAKSVPQLITARAILDNPGAIWRQVGGVAMTSFVAVVAGSGIGLVLAIDDGTNGADGFETLPMDIFTGIVVVLIGSFLMVAVSVGVNQAALVMDRRDITVSLDRLGMPREMIESARSRQAIAPVMVVSITAAIIGGVVVFPLTGMALLISPSTIGVVLGSIVIGLALVWLALRATRPIQKAVLAHPERA</sequence>
<evidence type="ECO:0000313" key="9">
    <source>
        <dbReference type="Proteomes" id="UP000269438"/>
    </source>
</evidence>
<feature type="domain" description="ABC3 transporter permease C-terminal" evidence="7">
    <location>
        <begin position="67"/>
        <end position="170"/>
    </location>
</feature>
<name>A0A3L7AWE1_9MICO</name>
<evidence type="ECO:0000259" key="7">
    <source>
        <dbReference type="Pfam" id="PF02687"/>
    </source>
</evidence>
<dbReference type="EMBL" id="RCUY01000002">
    <property type="protein sequence ID" value="RLP84245.1"/>
    <property type="molecule type" value="Genomic_DNA"/>
</dbReference>
<proteinExistence type="predicted"/>
<evidence type="ECO:0000256" key="4">
    <source>
        <dbReference type="ARBA" id="ARBA00022989"/>
    </source>
</evidence>
<evidence type="ECO:0000256" key="6">
    <source>
        <dbReference type="SAM" id="Phobius"/>
    </source>
</evidence>